<dbReference type="InterPro" id="IPR014031">
    <property type="entry name" value="Ketoacyl_synth_C"/>
</dbReference>
<dbReference type="Pfam" id="PF00698">
    <property type="entry name" value="Acyl_transf_1"/>
    <property type="match status" value="1"/>
</dbReference>
<dbReference type="CDD" id="cd00833">
    <property type="entry name" value="PKS"/>
    <property type="match status" value="1"/>
</dbReference>
<dbReference type="SMART" id="SM00825">
    <property type="entry name" value="PKS_KS"/>
    <property type="match status" value="1"/>
</dbReference>
<dbReference type="PROSITE" id="PS52019">
    <property type="entry name" value="PKS_MFAS_DH"/>
    <property type="match status" value="1"/>
</dbReference>
<dbReference type="SUPFAM" id="SSF52151">
    <property type="entry name" value="FabD/lysophospholipase-like"/>
    <property type="match status" value="1"/>
</dbReference>
<proteinExistence type="predicted"/>
<dbReference type="PROSITE" id="PS00606">
    <property type="entry name" value="KS3_1"/>
    <property type="match status" value="1"/>
</dbReference>
<dbReference type="SUPFAM" id="SSF53901">
    <property type="entry name" value="Thiolase-like"/>
    <property type="match status" value="1"/>
</dbReference>
<dbReference type="Pfam" id="PF02801">
    <property type="entry name" value="Ketoacyl-synt_C"/>
    <property type="match status" value="1"/>
</dbReference>
<dbReference type="SMART" id="SM00823">
    <property type="entry name" value="PKS_PP"/>
    <property type="match status" value="1"/>
</dbReference>
<dbReference type="Gene3D" id="3.10.129.110">
    <property type="entry name" value="Polyketide synthase dehydratase"/>
    <property type="match status" value="1"/>
</dbReference>
<dbReference type="PANTHER" id="PTHR43775">
    <property type="entry name" value="FATTY ACID SYNTHASE"/>
    <property type="match status" value="1"/>
</dbReference>
<dbReference type="InterPro" id="IPR020806">
    <property type="entry name" value="PKS_PP-bd"/>
</dbReference>
<dbReference type="InterPro" id="IPR006162">
    <property type="entry name" value="Ppantetheine_attach_site"/>
</dbReference>
<dbReference type="Pfam" id="PF00550">
    <property type="entry name" value="PP-binding"/>
    <property type="match status" value="1"/>
</dbReference>
<dbReference type="EMBL" id="JBHEZX010000002">
    <property type="protein sequence ID" value="MFC1408696.1"/>
    <property type="molecule type" value="Genomic_DNA"/>
</dbReference>
<dbReference type="InterPro" id="IPR049900">
    <property type="entry name" value="PKS_mFAS_DH"/>
</dbReference>
<keyword evidence="2" id="KW-1185">Reference proteome</keyword>
<dbReference type="Pfam" id="PF00109">
    <property type="entry name" value="ketoacyl-synt"/>
    <property type="match status" value="1"/>
</dbReference>
<sequence length="1289" mass="135563">MEHSTHDSTAVLAVVGLGCRFPGANGPAQFWDNLLAGRDSVTPVPVERFDIAPDYAPHSGTSGKTASRHGGFIEDVFAFDHGFFGISPAEARAIDPQQRLLLQATWEALEQAGLRPSTLAGTQAGVFVGQATAEYAEVSAPPGGPNVRDMAGSKLRAVTAGRLSFVLDLLGPSVVVDTACSSSLVAVHQARQSLLAGECDLAIAAGVNVVLSSHDAIAYSQGSMLSPDGRCRFGADDANGFVRSDGVGVVLLKRLADAERDGDRILATVLGSAVTNDGRGSGLLLQPAVSGQVAMLRSACRAAGITPDQLDYVESHGTGTVVGDAVELRALAEATGRPADRPLPTGSVKTNIGHAESAAGIAGLIKAVLIARHGVIPASLHCPRENPVIAEEGLAVTVVTRTTELAAAARQSRIGVSSFGISGTNAHVVLGAHRPDPAAAPVTVAGDPRGEQLLVLSARSARSLTGLAASWADYLEGPGGRHPLRALCAGAALRRDAHPYRLWVRGDSHAAVAARLRELADGGTATGGGLADAGFDGPRRTAFVFPGQGSQWLGMGRGLLRSSPAFRAALTECDAAIRTELGWSLIELLTEEQELPTGIDRVQPALWAVGVSLAAALAEAGLDPDVCLGHSMGEIAASYVAGALTLRDACAVICRRSRLMRRLAGLGAMLAVELSADDAARLLAERPAFVGVCVAAENSPSSTVLAGPPAALAAVTEELELRQVLCRPVRVEVASHSPDMDLISDELVAALAGLEPRPAHAPLVSSVLAAPVRGDELRPQYWQDNLRRPVRFTGAVRLLCAWETVFIEVSPHPVLTQAIDDTRRDAGAEGAVLGTLRRDCEEPLALLETVGRAFAHGARVDWTRWYGPVAPVTEDLPGYSWDCDALRHSGTASGAAGTGAGRAEPASAPYLREADPRDWGFDDQGPGVSVRGLRPVLPSMYVQAMLEAARSATGLPVALTRVRLGEQPLTFDELAGAVLRVSVDSPGPDGLRRVRAQARRTADAPWELCAEATADPRDTATAHRGDRRELLDRTLAQRLHYLTGEGYTALAERLGFGIDEELRAIQQVWRKDGGAVARLRPGPGQSAAASWEAGLLVLLAAFRSGSAQVPAGFGRIQVYGELGAELWALCRIRSAKGRGHSLGDVLLLDPDGFVLAEFLGIDLRALPGRTGRTGRLAGARRQAVTDTGRPRPPRTTAQAPYPHPAPHPAPRQHPSPAVTAAEALVQRVARLLEIPEDRIDHRRPLRDLGLDSLMATQLRTELRSDWGLDLTAGRLLGPESLNRILATMD</sequence>
<dbReference type="PANTHER" id="PTHR43775:SF37">
    <property type="entry name" value="SI:DKEY-61P9.11"/>
    <property type="match status" value="1"/>
</dbReference>
<dbReference type="InterPro" id="IPR036736">
    <property type="entry name" value="ACP-like_sf"/>
</dbReference>
<dbReference type="InterPro" id="IPR016039">
    <property type="entry name" value="Thiolase-like"/>
</dbReference>
<dbReference type="Gene3D" id="1.10.1200.10">
    <property type="entry name" value="ACP-like"/>
    <property type="match status" value="1"/>
</dbReference>
<dbReference type="Proteomes" id="UP001592582">
    <property type="component" value="Unassembled WGS sequence"/>
</dbReference>
<dbReference type="InterPro" id="IPR032821">
    <property type="entry name" value="PKS_assoc"/>
</dbReference>
<dbReference type="InterPro" id="IPR018201">
    <property type="entry name" value="Ketoacyl_synth_AS"/>
</dbReference>
<dbReference type="InterPro" id="IPR050091">
    <property type="entry name" value="PKS_NRPS_Biosynth_Enz"/>
</dbReference>
<dbReference type="Gene3D" id="3.30.70.3290">
    <property type="match status" value="1"/>
</dbReference>
<reference evidence="1 2" key="1">
    <citation type="submission" date="2024-09" db="EMBL/GenBank/DDBJ databases">
        <authorList>
            <person name="Lee S.D."/>
        </authorList>
    </citation>
    <scope>NUCLEOTIDE SEQUENCE [LARGE SCALE GENOMIC DNA]</scope>
    <source>
        <strain evidence="1 2">N1-1</strain>
    </source>
</reference>
<name>A0ABV6V510_9ACTN</name>
<comment type="caution">
    <text evidence="1">The sequence shown here is derived from an EMBL/GenBank/DDBJ whole genome shotgun (WGS) entry which is preliminary data.</text>
</comment>
<evidence type="ECO:0000313" key="2">
    <source>
        <dbReference type="Proteomes" id="UP001592582"/>
    </source>
</evidence>
<organism evidence="1 2">
    <name type="scientific">Streptacidiphilus alkalitolerans</name>
    <dbReference type="NCBI Taxonomy" id="3342712"/>
    <lineage>
        <taxon>Bacteria</taxon>
        <taxon>Bacillati</taxon>
        <taxon>Actinomycetota</taxon>
        <taxon>Actinomycetes</taxon>
        <taxon>Kitasatosporales</taxon>
        <taxon>Streptomycetaceae</taxon>
        <taxon>Streptacidiphilus</taxon>
    </lineage>
</organism>
<dbReference type="InterPro" id="IPR014043">
    <property type="entry name" value="Acyl_transferase_dom"/>
</dbReference>
<dbReference type="SUPFAM" id="SSF47336">
    <property type="entry name" value="ACP-like"/>
    <property type="match status" value="1"/>
</dbReference>
<dbReference type="PROSITE" id="PS00012">
    <property type="entry name" value="PHOSPHOPANTETHEINE"/>
    <property type="match status" value="1"/>
</dbReference>
<dbReference type="PROSITE" id="PS50075">
    <property type="entry name" value="CARRIER"/>
    <property type="match status" value="1"/>
</dbReference>
<dbReference type="InterPro" id="IPR020841">
    <property type="entry name" value="PKS_Beta-ketoAc_synthase_dom"/>
</dbReference>
<dbReference type="InterPro" id="IPR001227">
    <property type="entry name" value="Ac_transferase_dom_sf"/>
</dbReference>
<dbReference type="InterPro" id="IPR009081">
    <property type="entry name" value="PP-bd_ACP"/>
</dbReference>
<dbReference type="InterPro" id="IPR016036">
    <property type="entry name" value="Malonyl_transacylase_ACP-bd"/>
</dbReference>
<dbReference type="InterPro" id="IPR042104">
    <property type="entry name" value="PKS_dehydratase_sf"/>
</dbReference>
<dbReference type="Pfam" id="PF16197">
    <property type="entry name" value="KAsynt_C_assoc"/>
    <property type="match status" value="1"/>
</dbReference>
<dbReference type="SUPFAM" id="SSF55048">
    <property type="entry name" value="Probable ACP-binding domain of malonyl-CoA ACP transacylase"/>
    <property type="match status" value="1"/>
</dbReference>
<dbReference type="Gene3D" id="3.40.47.10">
    <property type="match status" value="1"/>
</dbReference>
<dbReference type="InterPro" id="IPR014030">
    <property type="entry name" value="Ketoacyl_synth_N"/>
</dbReference>
<protein>
    <submittedName>
        <fullName evidence="1">Type I polyketide synthase</fullName>
    </submittedName>
</protein>
<accession>A0ABV6V510</accession>
<dbReference type="InterPro" id="IPR049551">
    <property type="entry name" value="PKS_DH_C"/>
</dbReference>
<dbReference type="PROSITE" id="PS52004">
    <property type="entry name" value="KS3_2"/>
    <property type="match status" value="1"/>
</dbReference>
<dbReference type="SMART" id="SM00827">
    <property type="entry name" value="PKS_AT"/>
    <property type="match status" value="1"/>
</dbReference>
<gene>
    <name evidence="1" type="ORF">ACEZDG_05310</name>
</gene>
<dbReference type="Gene3D" id="3.40.366.10">
    <property type="entry name" value="Malonyl-Coenzyme A Acyl Carrier Protein, domain 2"/>
    <property type="match status" value="1"/>
</dbReference>
<dbReference type="Pfam" id="PF14765">
    <property type="entry name" value="PS-DH"/>
    <property type="match status" value="1"/>
</dbReference>
<evidence type="ECO:0000313" key="1">
    <source>
        <dbReference type="EMBL" id="MFC1408696.1"/>
    </source>
</evidence>
<dbReference type="InterPro" id="IPR016035">
    <property type="entry name" value="Acyl_Trfase/lysoPLipase"/>
</dbReference>